<dbReference type="GO" id="GO:0006487">
    <property type="term" value="P:protein N-linked glycosylation"/>
    <property type="evidence" value="ECO:0007669"/>
    <property type="project" value="TreeGrafter"/>
</dbReference>
<evidence type="ECO:0000313" key="2">
    <source>
        <dbReference type="EMBL" id="GIJ74734.1"/>
    </source>
</evidence>
<gene>
    <name evidence="2" type="ORF">Voc01_096510</name>
</gene>
<accession>A0A8J4A2V1</accession>
<dbReference type="InterPro" id="IPR001173">
    <property type="entry name" value="Glyco_trans_2-like"/>
</dbReference>
<dbReference type="EMBL" id="BOPH01000143">
    <property type="protein sequence ID" value="GIJ74734.1"/>
    <property type="molecule type" value="Genomic_DNA"/>
</dbReference>
<feature type="domain" description="Glycosyltransferase 2-like" evidence="1">
    <location>
        <begin position="4"/>
        <end position="119"/>
    </location>
</feature>
<organism evidence="2 3">
    <name type="scientific">Virgisporangium ochraceum</name>
    <dbReference type="NCBI Taxonomy" id="65505"/>
    <lineage>
        <taxon>Bacteria</taxon>
        <taxon>Bacillati</taxon>
        <taxon>Actinomycetota</taxon>
        <taxon>Actinomycetes</taxon>
        <taxon>Micromonosporales</taxon>
        <taxon>Micromonosporaceae</taxon>
        <taxon>Virgisporangium</taxon>
    </lineage>
</organism>
<dbReference type="GO" id="GO:0016740">
    <property type="term" value="F:transferase activity"/>
    <property type="evidence" value="ECO:0007669"/>
    <property type="project" value="UniProtKB-KW"/>
</dbReference>
<dbReference type="SUPFAM" id="SSF53448">
    <property type="entry name" value="Nucleotide-diphospho-sugar transferases"/>
    <property type="match status" value="1"/>
</dbReference>
<keyword evidence="3" id="KW-1185">Reference proteome</keyword>
<dbReference type="Proteomes" id="UP000635606">
    <property type="component" value="Unassembled WGS sequence"/>
</dbReference>
<sequence>MKVSYIIPAHNSAAVIQNSLEEIAKRLTDLDGEIIVAENGSRDGTIEILADVAASWPHTGPTLRVITTARGLGHALREGIAATTGRTIVFTADDLPFGFDELDAFERMGFPERTIVIGSKAHPESVVLRSLLRNTLTGGLRILRRVVLGMRTADPQGTYVMDGEWARTLQPDLRESGFLITTEIAFAADLAGIPVVEVPVRLRESGHRTRIRAGDVVNMFTGTLALRKRRRALERAVGTNGGQR</sequence>
<protein>
    <submittedName>
        <fullName evidence="2">Glycosyl transferase</fullName>
    </submittedName>
</protein>
<dbReference type="PANTHER" id="PTHR10859">
    <property type="entry name" value="GLYCOSYL TRANSFERASE"/>
    <property type="match status" value="1"/>
</dbReference>
<keyword evidence="2" id="KW-0808">Transferase</keyword>
<reference evidence="2" key="1">
    <citation type="submission" date="2021-01" db="EMBL/GenBank/DDBJ databases">
        <title>Whole genome shotgun sequence of Virgisporangium ochraceum NBRC 16418.</title>
        <authorList>
            <person name="Komaki H."/>
            <person name="Tamura T."/>
        </authorList>
    </citation>
    <scope>NUCLEOTIDE SEQUENCE</scope>
    <source>
        <strain evidence="2">NBRC 16418</strain>
    </source>
</reference>
<name>A0A8J4A2V1_9ACTN</name>
<evidence type="ECO:0000259" key="1">
    <source>
        <dbReference type="Pfam" id="PF00535"/>
    </source>
</evidence>
<proteinExistence type="predicted"/>
<dbReference type="AlphaFoldDB" id="A0A8J4A2V1"/>
<evidence type="ECO:0000313" key="3">
    <source>
        <dbReference type="Proteomes" id="UP000635606"/>
    </source>
</evidence>
<dbReference type="InterPro" id="IPR029044">
    <property type="entry name" value="Nucleotide-diphossugar_trans"/>
</dbReference>
<dbReference type="Gene3D" id="3.90.550.10">
    <property type="entry name" value="Spore Coat Polysaccharide Biosynthesis Protein SpsA, Chain A"/>
    <property type="match status" value="1"/>
</dbReference>
<dbReference type="Pfam" id="PF00535">
    <property type="entry name" value="Glycos_transf_2"/>
    <property type="match status" value="1"/>
</dbReference>
<dbReference type="RefSeq" id="WP_203934529.1">
    <property type="nucleotide sequence ID" value="NZ_BOPH01000143.1"/>
</dbReference>
<comment type="caution">
    <text evidence="2">The sequence shown here is derived from an EMBL/GenBank/DDBJ whole genome shotgun (WGS) entry which is preliminary data.</text>
</comment>
<dbReference type="PANTHER" id="PTHR10859:SF91">
    <property type="entry name" value="DOLICHYL-PHOSPHATE BETA-GLUCOSYLTRANSFERASE"/>
    <property type="match status" value="1"/>
</dbReference>